<evidence type="ECO:0000313" key="9">
    <source>
        <dbReference type="Proteomes" id="UP001208689"/>
    </source>
</evidence>
<dbReference type="EC" id="3.6.1.-" evidence="8"/>
<evidence type="ECO:0000256" key="3">
    <source>
        <dbReference type="ARBA" id="ARBA00022723"/>
    </source>
</evidence>
<name>A0ABY6HS95_9ARCH</name>
<sequence length="229" mass="26384">MSIPNTELYSQIKKKLTKFKPKIISLPEFKQSAVLMLLIPVKNSFHLVFTTRSRHIHSHQGQMSFPGGRFDSSYDDDLQETALRETGEEIGVNSNHIEIIGQLNDLPITSGYIISPFVGLYQGEIPVTYSLNPVEVADLVEIPIDFFLQQPLFQDKIDFEFTYQGFKAMSIFVDYINPKNKKTYHIWGATAHITAEFFKICFDHHLTKPEYSRPPLDLIIEYLSNRSKH</sequence>
<accession>A0ABY6HS95</accession>
<dbReference type="GO" id="GO:0016787">
    <property type="term" value="F:hydrolase activity"/>
    <property type="evidence" value="ECO:0007669"/>
    <property type="project" value="UniProtKB-KW"/>
</dbReference>
<protein>
    <submittedName>
        <fullName evidence="8">Nudix hydrolase NudL</fullName>
        <ecNumber evidence="8">3.6.1.-</ecNumber>
    </submittedName>
</protein>
<keyword evidence="6" id="KW-0464">Manganese</keyword>
<proteinExistence type="predicted"/>
<dbReference type="SUPFAM" id="SSF55811">
    <property type="entry name" value="Nudix"/>
    <property type="match status" value="1"/>
</dbReference>
<keyword evidence="4 8" id="KW-0378">Hydrolase</keyword>
<dbReference type="PANTHER" id="PTHR12992">
    <property type="entry name" value="NUDIX HYDROLASE"/>
    <property type="match status" value="1"/>
</dbReference>
<dbReference type="InterPro" id="IPR000086">
    <property type="entry name" value="NUDIX_hydrolase_dom"/>
</dbReference>
<organism evidence="8 9">
    <name type="scientific">Candidatus Lokiarchaeum ossiferum</name>
    <dbReference type="NCBI Taxonomy" id="2951803"/>
    <lineage>
        <taxon>Archaea</taxon>
        <taxon>Promethearchaeati</taxon>
        <taxon>Promethearchaeota</taxon>
        <taxon>Promethearchaeia</taxon>
        <taxon>Promethearchaeales</taxon>
        <taxon>Promethearchaeaceae</taxon>
        <taxon>Candidatus Lokiarchaeum</taxon>
    </lineage>
</organism>
<keyword evidence="5" id="KW-0460">Magnesium</keyword>
<comment type="cofactor">
    <cofactor evidence="2">
        <name>Mg(2+)</name>
        <dbReference type="ChEBI" id="CHEBI:18420"/>
    </cofactor>
</comment>
<evidence type="ECO:0000256" key="1">
    <source>
        <dbReference type="ARBA" id="ARBA00001936"/>
    </source>
</evidence>
<comment type="cofactor">
    <cofactor evidence="1">
        <name>Mn(2+)</name>
        <dbReference type="ChEBI" id="CHEBI:29035"/>
    </cofactor>
</comment>
<dbReference type="EMBL" id="CP104013">
    <property type="protein sequence ID" value="UYP45439.1"/>
    <property type="molecule type" value="Genomic_DNA"/>
</dbReference>
<dbReference type="InterPro" id="IPR045121">
    <property type="entry name" value="CoAse"/>
</dbReference>
<dbReference type="PROSITE" id="PS51462">
    <property type="entry name" value="NUDIX"/>
    <property type="match status" value="1"/>
</dbReference>
<dbReference type="PANTHER" id="PTHR12992:SF11">
    <property type="entry name" value="MITOCHONDRIAL COENZYME A DIPHOSPHATASE NUDT8"/>
    <property type="match status" value="1"/>
</dbReference>
<dbReference type="CDD" id="cd03426">
    <property type="entry name" value="NUDIX_CoAse_Nudt7"/>
    <property type="match status" value="1"/>
</dbReference>
<evidence type="ECO:0000256" key="2">
    <source>
        <dbReference type="ARBA" id="ARBA00001946"/>
    </source>
</evidence>
<evidence type="ECO:0000259" key="7">
    <source>
        <dbReference type="PROSITE" id="PS51462"/>
    </source>
</evidence>
<dbReference type="InterPro" id="IPR015797">
    <property type="entry name" value="NUDIX_hydrolase-like_dom_sf"/>
</dbReference>
<evidence type="ECO:0000256" key="4">
    <source>
        <dbReference type="ARBA" id="ARBA00022801"/>
    </source>
</evidence>
<evidence type="ECO:0000313" key="8">
    <source>
        <dbReference type="EMBL" id="UYP45439.1"/>
    </source>
</evidence>
<gene>
    <name evidence="8" type="ORF">NEF87_001724</name>
</gene>
<keyword evidence="9" id="KW-1185">Reference proteome</keyword>
<dbReference type="Pfam" id="PF00293">
    <property type="entry name" value="NUDIX"/>
    <property type="match status" value="1"/>
</dbReference>
<dbReference type="Gene3D" id="3.90.79.10">
    <property type="entry name" value="Nucleoside Triphosphate Pyrophosphohydrolase"/>
    <property type="match status" value="1"/>
</dbReference>
<reference evidence="8" key="1">
    <citation type="submission" date="2022-09" db="EMBL/GenBank/DDBJ databases">
        <title>Actin cytoskeleton and complex cell architecture in an #Asgard archaeon.</title>
        <authorList>
            <person name="Ponce Toledo R.I."/>
            <person name="Schleper C."/>
            <person name="Rodrigues Oliveira T."/>
            <person name="Wollweber F."/>
            <person name="Xu J."/>
            <person name="Rittmann S."/>
            <person name="Klingl A."/>
            <person name="Pilhofer M."/>
        </authorList>
    </citation>
    <scope>NUCLEOTIDE SEQUENCE</scope>
    <source>
        <strain evidence="8">B-35</strain>
    </source>
</reference>
<evidence type="ECO:0000256" key="5">
    <source>
        <dbReference type="ARBA" id="ARBA00022842"/>
    </source>
</evidence>
<evidence type="ECO:0000256" key="6">
    <source>
        <dbReference type="ARBA" id="ARBA00023211"/>
    </source>
</evidence>
<keyword evidence="3" id="KW-0479">Metal-binding</keyword>
<feature type="domain" description="Nudix hydrolase" evidence="7">
    <location>
        <begin position="28"/>
        <end position="164"/>
    </location>
</feature>
<dbReference type="Proteomes" id="UP001208689">
    <property type="component" value="Chromosome"/>
</dbReference>